<keyword evidence="1" id="KW-0472">Membrane</keyword>
<keyword evidence="1" id="KW-0812">Transmembrane</keyword>
<feature type="transmembrane region" description="Helical" evidence="1">
    <location>
        <begin position="7"/>
        <end position="24"/>
    </location>
</feature>
<name>A0A179D6A0_9BACT</name>
<sequence>MAKIKDYFVPFILLLILNLRYYPGNLELTLKQNFRFLLASFIYGLAFAFIFKWFLRQFLRRELSRENFVKIALWAAVIMAFGEFLRIYFAPY</sequence>
<dbReference type="AlphaFoldDB" id="A0A179D6A0"/>
<keyword evidence="3" id="KW-1185">Reference proteome</keyword>
<reference evidence="2 3" key="1">
    <citation type="submission" date="2016-04" db="EMBL/GenBank/DDBJ databases">
        <title>Genome analysis of Thermosulfurimonas dismutans, the first thermophilic sulfur-disproportionating bacterium of the phylum Thermodesulfobacteria.</title>
        <authorList>
            <person name="Mardanov A.V."/>
            <person name="Beletsky A.V."/>
            <person name="Kadnikov V.V."/>
            <person name="Slobodkin A.I."/>
            <person name="Ravin N.V."/>
        </authorList>
    </citation>
    <scope>NUCLEOTIDE SEQUENCE [LARGE SCALE GENOMIC DNA]</scope>
    <source>
        <strain evidence="2 3">S95</strain>
    </source>
</reference>
<keyword evidence="1" id="KW-1133">Transmembrane helix</keyword>
<comment type="caution">
    <text evidence="2">The sequence shown here is derived from an EMBL/GenBank/DDBJ whole genome shotgun (WGS) entry which is preliminary data.</text>
</comment>
<evidence type="ECO:0000313" key="3">
    <source>
        <dbReference type="Proteomes" id="UP000078390"/>
    </source>
</evidence>
<dbReference type="Proteomes" id="UP000078390">
    <property type="component" value="Unassembled WGS sequence"/>
</dbReference>
<protein>
    <submittedName>
        <fullName evidence="2">Uncharacterized protein</fullName>
    </submittedName>
</protein>
<feature type="transmembrane region" description="Helical" evidence="1">
    <location>
        <begin position="67"/>
        <end position="89"/>
    </location>
</feature>
<dbReference type="EMBL" id="LWLG01000004">
    <property type="protein sequence ID" value="OAQ20972.1"/>
    <property type="molecule type" value="Genomic_DNA"/>
</dbReference>
<evidence type="ECO:0000313" key="2">
    <source>
        <dbReference type="EMBL" id="OAQ20972.1"/>
    </source>
</evidence>
<feature type="transmembrane region" description="Helical" evidence="1">
    <location>
        <begin position="36"/>
        <end position="55"/>
    </location>
</feature>
<evidence type="ECO:0000256" key="1">
    <source>
        <dbReference type="SAM" id="Phobius"/>
    </source>
</evidence>
<dbReference type="OrthoDB" id="9798040at2"/>
<organism evidence="2 3">
    <name type="scientific">Thermosulfurimonas dismutans</name>
    <dbReference type="NCBI Taxonomy" id="999894"/>
    <lineage>
        <taxon>Bacteria</taxon>
        <taxon>Pseudomonadati</taxon>
        <taxon>Thermodesulfobacteriota</taxon>
        <taxon>Thermodesulfobacteria</taxon>
        <taxon>Thermodesulfobacteriales</taxon>
        <taxon>Thermodesulfobacteriaceae</taxon>
        <taxon>Thermosulfurimonas</taxon>
    </lineage>
</organism>
<dbReference type="RefSeq" id="WP_068669742.1">
    <property type="nucleotide sequence ID" value="NZ_LWLG01000004.1"/>
</dbReference>
<gene>
    <name evidence="2" type="ORF">TDIS_0898</name>
</gene>
<accession>A0A179D6A0</accession>
<proteinExistence type="predicted"/>